<keyword evidence="1" id="KW-0472">Membrane</keyword>
<evidence type="ECO:0000313" key="2">
    <source>
        <dbReference type="EMBL" id="ETO22713.1"/>
    </source>
</evidence>
<reference evidence="2 3" key="1">
    <citation type="journal article" date="2013" name="Curr. Biol.">
        <title>The Genome of the Foraminiferan Reticulomyxa filosa.</title>
        <authorList>
            <person name="Glockner G."/>
            <person name="Hulsmann N."/>
            <person name="Schleicher M."/>
            <person name="Noegel A.A."/>
            <person name="Eichinger L."/>
            <person name="Gallinger C."/>
            <person name="Pawlowski J."/>
            <person name="Sierra R."/>
            <person name="Euteneuer U."/>
            <person name="Pillet L."/>
            <person name="Moustafa A."/>
            <person name="Platzer M."/>
            <person name="Groth M."/>
            <person name="Szafranski K."/>
            <person name="Schliwa M."/>
        </authorList>
    </citation>
    <scope>NUCLEOTIDE SEQUENCE [LARGE SCALE GENOMIC DNA]</scope>
</reference>
<name>X6N9X6_RETFI</name>
<evidence type="ECO:0000256" key="1">
    <source>
        <dbReference type="SAM" id="Phobius"/>
    </source>
</evidence>
<protein>
    <submittedName>
        <fullName evidence="2">Uncharacterized protein</fullName>
    </submittedName>
</protein>
<gene>
    <name evidence="2" type="ORF">RFI_14484</name>
</gene>
<proteinExistence type="predicted"/>
<keyword evidence="1" id="KW-1133">Transmembrane helix</keyword>
<dbReference type="Proteomes" id="UP000023152">
    <property type="component" value="Unassembled WGS sequence"/>
</dbReference>
<dbReference type="AlphaFoldDB" id="X6N9X6"/>
<accession>X6N9X6</accession>
<feature type="transmembrane region" description="Helical" evidence="1">
    <location>
        <begin position="249"/>
        <end position="269"/>
    </location>
</feature>
<sequence>MICDTLIRTVAVSLILVLLVEEIKYVYVLLLFECIWLYETLFFNYSFRHNWIEYPFTYFQYDWATNIAYLSHWKDNLDKLGPERSTSHMLLLTSRDYEKLTHDAERRLTTNQQDIDKGANLRVTTPITVSVTSQRQSGDNTAGAMAMATATQHEKQKKFLSLLHHNNILHRSYIEYWSRLLLRYKDKKTKQKQYQNEELSRISKTVPASNDYEDQVYSIETRSSTAFSRNPFHWIEHTKLNFQLQNLEPLTIGYLSLANIAGCFSGFLFNKSFHQLLWRDNKDKADKRMFVTILLGVLLRHALNAIVIGLFCARSNHIGLWMTLSNKQKNDKNSAFFCANGRLLQLIFLKVIFFVSFRFVEENTEKETFKFEPKKQLKKTKQQPKQRQK</sequence>
<comment type="caution">
    <text evidence="2">The sequence shown here is derived from an EMBL/GenBank/DDBJ whole genome shotgun (WGS) entry which is preliminary data.</text>
</comment>
<feature type="transmembrane region" description="Helical" evidence="1">
    <location>
        <begin position="289"/>
        <end position="313"/>
    </location>
</feature>
<keyword evidence="1" id="KW-0812">Transmembrane</keyword>
<feature type="transmembrane region" description="Helical" evidence="1">
    <location>
        <begin position="334"/>
        <end position="357"/>
    </location>
</feature>
<evidence type="ECO:0000313" key="3">
    <source>
        <dbReference type="Proteomes" id="UP000023152"/>
    </source>
</evidence>
<dbReference type="EMBL" id="ASPP01010529">
    <property type="protein sequence ID" value="ETO22713.1"/>
    <property type="molecule type" value="Genomic_DNA"/>
</dbReference>
<organism evidence="2 3">
    <name type="scientific">Reticulomyxa filosa</name>
    <dbReference type="NCBI Taxonomy" id="46433"/>
    <lineage>
        <taxon>Eukaryota</taxon>
        <taxon>Sar</taxon>
        <taxon>Rhizaria</taxon>
        <taxon>Retaria</taxon>
        <taxon>Foraminifera</taxon>
        <taxon>Monothalamids</taxon>
        <taxon>Reticulomyxidae</taxon>
        <taxon>Reticulomyxa</taxon>
    </lineage>
</organism>
<keyword evidence="3" id="KW-1185">Reference proteome</keyword>